<gene>
    <name evidence="1" type="ORF">HGA10_10770</name>
</gene>
<evidence type="ECO:0000313" key="2">
    <source>
        <dbReference type="Proteomes" id="UP000572007"/>
    </source>
</evidence>
<organism evidence="1 2">
    <name type="scientific">Nocardia coubleae</name>
    <dbReference type="NCBI Taxonomy" id="356147"/>
    <lineage>
        <taxon>Bacteria</taxon>
        <taxon>Bacillati</taxon>
        <taxon>Actinomycetota</taxon>
        <taxon>Actinomycetes</taxon>
        <taxon>Mycobacteriales</taxon>
        <taxon>Nocardiaceae</taxon>
        <taxon>Nocardia</taxon>
    </lineage>
</organism>
<sequence>MAAMLRRADVIGYLQAQGWQPREDWRNGHVWSHGEFDVLVPGAEVADFEARMRALVRCVADAEQRTMEIVARDIVSGGVDVIGYRAGDEFSLDMGAAALTALRSLLTACANQAAVREISTRTLRGEAVSQLLAATRLMPRDGPFGFDIFLSGGPGSRLGRSSAVRLLDVAALVGEVASLDSDMAFGLVREIRYETIEAFGALGSADRNPTQFELSFHWSRQVPRPDVAVEFTHSAVSRLPELRDTAVDLPPSHSERRELHGGLDMLELSSGETPLSTVEGAVVGLDNDGGPKAIVRGLLWVGDTSTGRQRRITVRLRNADEYAVALAAHSSGAQVRATGSYDGKRDLEVSENGFAVVEGDGS</sequence>
<dbReference type="Proteomes" id="UP000572007">
    <property type="component" value="Unassembled WGS sequence"/>
</dbReference>
<name>A0A846W4X9_9NOCA</name>
<reference evidence="1 2" key="1">
    <citation type="submission" date="2020-04" db="EMBL/GenBank/DDBJ databases">
        <title>MicrobeNet Type strains.</title>
        <authorList>
            <person name="Nicholson A.C."/>
        </authorList>
    </citation>
    <scope>NUCLEOTIDE SEQUENCE [LARGE SCALE GENOMIC DNA]</scope>
    <source>
        <strain evidence="1 2">DSM 44960</strain>
    </source>
</reference>
<protein>
    <submittedName>
        <fullName evidence="1">Uncharacterized protein</fullName>
    </submittedName>
</protein>
<comment type="caution">
    <text evidence="1">The sequence shown here is derived from an EMBL/GenBank/DDBJ whole genome shotgun (WGS) entry which is preliminary data.</text>
</comment>
<accession>A0A846W4X9</accession>
<evidence type="ECO:0000313" key="1">
    <source>
        <dbReference type="EMBL" id="NKX87796.1"/>
    </source>
</evidence>
<dbReference type="EMBL" id="JAAXOM010000002">
    <property type="protein sequence ID" value="NKX87796.1"/>
    <property type="molecule type" value="Genomic_DNA"/>
</dbReference>
<keyword evidence="2" id="KW-1185">Reference proteome</keyword>
<dbReference type="AlphaFoldDB" id="A0A846W4X9"/>
<dbReference type="RefSeq" id="WP_067641952.1">
    <property type="nucleotide sequence ID" value="NZ_JAAXOM010000002.1"/>
</dbReference>
<proteinExistence type="predicted"/>